<keyword evidence="5" id="KW-0539">Nucleus</keyword>
<keyword evidence="4" id="KW-0804">Transcription</keyword>
<keyword evidence="2" id="KW-0479">Metal-binding</keyword>
<accession>A0A0P7AGV3</accession>
<feature type="domain" description="Zn(2)-C6 fungal-type" evidence="7">
    <location>
        <begin position="63"/>
        <end position="93"/>
    </location>
</feature>
<feature type="compositionally biased region" description="Low complexity" evidence="6">
    <location>
        <begin position="172"/>
        <end position="186"/>
    </location>
</feature>
<dbReference type="PROSITE" id="PS50048">
    <property type="entry name" value="ZN2_CY6_FUNGAL_2"/>
    <property type="match status" value="1"/>
</dbReference>
<protein>
    <recommendedName>
        <fullName evidence="7">Zn(2)-C6 fungal-type domain-containing protein</fullName>
    </recommendedName>
</protein>
<dbReference type="PANTHER" id="PTHR47338:SF10">
    <property type="entry name" value="TRANSCRIPTION FACTOR DOMAIN-CONTAINING PROTEIN-RELATED"/>
    <property type="match status" value="1"/>
</dbReference>
<evidence type="ECO:0000313" key="8">
    <source>
        <dbReference type="EMBL" id="KPM36617.1"/>
    </source>
</evidence>
<dbReference type="SMART" id="SM00066">
    <property type="entry name" value="GAL4"/>
    <property type="match status" value="1"/>
</dbReference>
<dbReference type="EMBL" id="LKCW01000197">
    <property type="protein sequence ID" value="KPM36617.1"/>
    <property type="molecule type" value="Genomic_DNA"/>
</dbReference>
<name>A0A0P7AGV3_9HYPO</name>
<dbReference type="GO" id="GO:0008270">
    <property type="term" value="F:zinc ion binding"/>
    <property type="evidence" value="ECO:0007669"/>
    <property type="project" value="InterPro"/>
</dbReference>
<gene>
    <name evidence="8" type="ORF">AK830_g9970</name>
</gene>
<dbReference type="SMART" id="SM00906">
    <property type="entry name" value="Fungal_trans"/>
    <property type="match status" value="1"/>
</dbReference>
<feature type="region of interest" description="Disordered" evidence="6">
    <location>
        <begin position="163"/>
        <end position="190"/>
    </location>
</feature>
<dbReference type="Pfam" id="PF04082">
    <property type="entry name" value="Fungal_trans"/>
    <property type="match status" value="1"/>
</dbReference>
<dbReference type="SUPFAM" id="SSF57701">
    <property type="entry name" value="Zn2/Cys6 DNA-binding domain"/>
    <property type="match status" value="1"/>
</dbReference>
<keyword evidence="3" id="KW-0805">Transcription regulation</keyword>
<dbReference type="Pfam" id="PF00172">
    <property type="entry name" value="Zn_clus"/>
    <property type="match status" value="1"/>
</dbReference>
<dbReference type="PROSITE" id="PS00463">
    <property type="entry name" value="ZN2_CY6_FUNGAL_1"/>
    <property type="match status" value="1"/>
</dbReference>
<dbReference type="STRING" id="78410.A0A0P7AGV3"/>
<evidence type="ECO:0000256" key="5">
    <source>
        <dbReference type="ARBA" id="ARBA00023242"/>
    </source>
</evidence>
<dbReference type="CDD" id="cd00067">
    <property type="entry name" value="GAL4"/>
    <property type="match status" value="1"/>
</dbReference>
<dbReference type="OrthoDB" id="2943660at2759"/>
<sequence>MFLFTCINEATHFGRVVVTARSRDILPSASGSVTDRNPSQSSTLSIGHVPRIIMTTLAKSHNVCTGCRSRKKKCDGGRPSCSSCLKRADLCFYAGAPSQTLSAPVPTEWLLISDLDTQQDDGIWAHGTFGTDTQPVEWPTSVRDPLDQGPAPWPAFVHPAHQQIHPESPCDPSGLPTPSGSSTPPSISLPPPEQLSQLVDLYFDKFYQFLPIIHKPTLKSKVKSRREDDFLILFSVIAISASAHPNREIQQMQVDWYNEAKRLFSKAIHFPESPLQTVQAASFIILQSMLLTEYSTAWVVLGEGWRKAVSMGCNVQDGGIQAVPGLPGLRPGLNWIDKEEGRRAVWMLFIFDRGMCFPIGLAHTIDDRQLRINFPMNDDVFHRTTAPLVESDIRYTSNLDRLITSVQEKIRKKTATLIQLIILAYIFLGRVSERIYTLDFDMEEQKPHLDALASHLLRMRLMLPRSATDLSAADYRDFGYVVWLNAVMSVSTILLYHKPLHEGETLDGQSDLTTNWPHCVIAARGTVSIIRDASRTSADIIINAHLSSQLFACGRILTMEYLCPSTSRSAATSSNPVRPKDPALRDDLEILLLTFERMKEALKGVGRKFRNGLVYCLQEDETDVLESKARGSSELLKSCASWPQVDNDEEFVFPI</sequence>
<dbReference type="GO" id="GO:0005634">
    <property type="term" value="C:nucleus"/>
    <property type="evidence" value="ECO:0007669"/>
    <property type="project" value="UniProtKB-SubCell"/>
</dbReference>
<dbReference type="GO" id="GO:0006351">
    <property type="term" value="P:DNA-templated transcription"/>
    <property type="evidence" value="ECO:0007669"/>
    <property type="project" value="InterPro"/>
</dbReference>
<proteinExistence type="predicted"/>
<evidence type="ECO:0000256" key="2">
    <source>
        <dbReference type="ARBA" id="ARBA00022723"/>
    </source>
</evidence>
<evidence type="ECO:0000256" key="1">
    <source>
        <dbReference type="ARBA" id="ARBA00004123"/>
    </source>
</evidence>
<evidence type="ECO:0000256" key="4">
    <source>
        <dbReference type="ARBA" id="ARBA00023163"/>
    </source>
</evidence>
<dbReference type="PANTHER" id="PTHR47338">
    <property type="entry name" value="ZN(II)2CYS6 TRANSCRIPTION FACTOR (EUROFUNG)-RELATED"/>
    <property type="match status" value="1"/>
</dbReference>
<comment type="subcellular location">
    <subcellularLocation>
        <location evidence="1">Nucleus</location>
    </subcellularLocation>
</comment>
<dbReference type="AlphaFoldDB" id="A0A0P7AGV3"/>
<keyword evidence="9" id="KW-1185">Reference proteome</keyword>
<evidence type="ECO:0000259" key="7">
    <source>
        <dbReference type="PROSITE" id="PS50048"/>
    </source>
</evidence>
<dbReference type="InterPro" id="IPR050815">
    <property type="entry name" value="TF_fung"/>
</dbReference>
<reference evidence="8 9" key="1">
    <citation type="submission" date="2015-09" db="EMBL/GenBank/DDBJ databases">
        <title>Draft genome of a European isolate of the apple canker pathogen Neonectria ditissima.</title>
        <authorList>
            <person name="Gomez-Cortecero A."/>
            <person name="Harrison R.J."/>
            <person name="Armitage A.D."/>
        </authorList>
    </citation>
    <scope>NUCLEOTIDE SEQUENCE [LARGE SCALE GENOMIC DNA]</scope>
    <source>
        <strain evidence="8 9">R09/05</strain>
    </source>
</reference>
<dbReference type="GO" id="GO:0000981">
    <property type="term" value="F:DNA-binding transcription factor activity, RNA polymerase II-specific"/>
    <property type="evidence" value="ECO:0007669"/>
    <property type="project" value="InterPro"/>
</dbReference>
<comment type="caution">
    <text evidence="8">The sequence shown here is derived from an EMBL/GenBank/DDBJ whole genome shotgun (WGS) entry which is preliminary data.</text>
</comment>
<dbReference type="GO" id="GO:0003677">
    <property type="term" value="F:DNA binding"/>
    <property type="evidence" value="ECO:0007669"/>
    <property type="project" value="InterPro"/>
</dbReference>
<dbReference type="Gene3D" id="4.10.240.10">
    <property type="entry name" value="Zn(2)-C6 fungal-type DNA-binding domain"/>
    <property type="match status" value="1"/>
</dbReference>
<dbReference type="InterPro" id="IPR036864">
    <property type="entry name" value="Zn2-C6_fun-type_DNA-bd_sf"/>
</dbReference>
<dbReference type="CDD" id="cd12148">
    <property type="entry name" value="fungal_TF_MHR"/>
    <property type="match status" value="1"/>
</dbReference>
<dbReference type="InterPro" id="IPR007219">
    <property type="entry name" value="XnlR_reg_dom"/>
</dbReference>
<organism evidence="8 9">
    <name type="scientific">Neonectria ditissima</name>
    <dbReference type="NCBI Taxonomy" id="78410"/>
    <lineage>
        <taxon>Eukaryota</taxon>
        <taxon>Fungi</taxon>
        <taxon>Dikarya</taxon>
        <taxon>Ascomycota</taxon>
        <taxon>Pezizomycotina</taxon>
        <taxon>Sordariomycetes</taxon>
        <taxon>Hypocreomycetidae</taxon>
        <taxon>Hypocreales</taxon>
        <taxon>Nectriaceae</taxon>
        <taxon>Neonectria</taxon>
    </lineage>
</organism>
<dbReference type="InterPro" id="IPR001138">
    <property type="entry name" value="Zn2Cys6_DnaBD"/>
</dbReference>
<evidence type="ECO:0000256" key="6">
    <source>
        <dbReference type="SAM" id="MobiDB-lite"/>
    </source>
</evidence>
<evidence type="ECO:0000313" key="9">
    <source>
        <dbReference type="Proteomes" id="UP000050424"/>
    </source>
</evidence>
<dbReference type="Proteomes" id="UP000050424">
    <property type="component" value="Unassembled WGS sequence"/>
</dbReference>
<evidence type="ECO:0000256" key="3">
    <source>
        <dbReference type="ARBA" id="ARBA00023015"/>
    </source>
</evidence>